<dbReference type="Proteomes" id="UP000010793">
    <property type="component" value="Chromosome"/>
</dbReference>
<dbReference type="Pfam" id="PF03772">
    <property type="entry name" value="Competence"/>
    <property type="match status" value="1"/>
</dbReference>
<dbReference type="AlphaFoldDB" id="A0A3B6VK40"/>
<evidence type="ECO:0000256" key="3">
    <source>
        <dbReference type="ARBA" id="ARBA00022692"/>
    </source>
</evidence>
<dbReference type="NCBIfam" id="TIGR00360">
    <property type="entry name" value="ComEC_N-term"/>
    <property type="match status" value="1"/>
</dbReference>
<feature type="transmembrane region" description="Helical" evidence="6">
    <location>
        <begin position="7"/>
        <end position="26"/>
    </location>
</feature>
<evidence type="ECO:0000256" key="5">
    <source>
        <dbReference type="ARBA" id="ARBA00023136"/>
    </source>
</evidence>
<comment type="subcellular location">
    <subcellularLocation>
        <location evidence="1">Cell membrane</location>
        <topology evidence="1">Multi-pass membrane protein</topology>
    </subcellularLocation>
</comment>
<dbReference type="RefSeq" id="WP_015274340.1">
    <property type="nucleotide sequence ID" value="NC_019908.1"/>
</dbReference>
<sequence>MMKIPYPITYILYITTSFAFGISIALKFNSNYFFYISLIISFILIVISIILAVCNKNSFFILIISVFFLGYSYTISRYYNIFLSPLKEFNKEIKGYNCKIIDYDGVINFRDRYIAYVDKVYDGENWYNYAGKIRLYHNSAKPIYINDTITVYTKINLYKNLLTNNINIVKALENQMLYGVSSIYPYINFTVQKEAFSILNFLNRIGLYFRNTIKKSLAEHIEPISYSVAQCIITGDKNIIPADINQYFINSGISHILSISGLHISMILFILFTALSFFPINFYNKIFISTIITIIIYPTVSIFSVSIVRSSIMALCILISYYFDRNRNNVNSLFLAALIILLIEPNSIKEISFQFSFLATLGIILYYPIYNFYIISKIKNLKINTFLKNIFITILGFLAINIISLISILPLNIYHFKILNLNSIIANIFAVPLSFIILSSSLITIFTYQIFNSLSIYPAKTTEFAANLLIELSKGISDFQYLRYNFELNMYIAIFITFVIMLIGLLLNIKINKSI</sequence>
<keyword evidence="5 6" id="KW-0472">Membrane</keyword>
<dbReference type="PANTHER" id="PTHR30619">
    <property type="entry name" value="DNA INTERNALIZATION/COMPETENCE PROTEIN COMEC/REC2"/>
    <property type="match status" value="1"/>
</dbReference>
<accession>A0A3B6VK40</accession>
<feature type="transmembrane region" description="Helical" evidence="6">
    <location>
        <begin position="351"/>
        <end position="370"/>
    </location>
</feature>
<feature type="transmembrane region" description="Helical" evidence="6">
    <location>
        <begin position="262"/>
        <end position="283"/>
    </location>
</feature>
<evidence type="ECO:0000256" key="1">
    <source>
        <dbReference type="ARBA" id="ARBA00004651"/>
    </source>
</evidence>
<feature type="transmembrane region" description="Helical" evidence="6">
    <location>
        <begin position="59"/>
        <end position="79"/>
    </location>
</feature>
<feature type="transmembrane region" description="Helical" evidence="6">
    <location>
        <begin position="488"/>
        <end position="509"/>
    </location>
</feature>
<dbReference type="Pfam" id="PF13567">
    <property type="entry name" value="DUF4131"/>
    <property type="match status" value="1"/>
</dbReference>
<evidence type="ECO:0000259" key="8">
    <source>
        <dbReference type="Pfam" id="PF13567"/>
    </source>
</evidence>
<keyword evidence="2" id="KW-1003">Cell membrane</keyword>
<organism evidence="9 10">
    <name type="scientific">Brachyspira pilosicoli P43/6/78</name>
    <dbReference type="NCBI Taxonomy" id="1042417"/>
    <lineage>
        <taxon>Bacteria</taxon>
        <taxon>Pseudomonadati</taxon>
        <taxon>Spirochaetota</taxon>
        <taxon>Spirochaetia</taxon>
        <taxon>Brachyspirales</taxon>
        <taxon>Brachyspiraceae</taxon>
        <taxon>Brachyspira</taxon>
    </lineage>
</organism>
<feature type="domain" description="DUF4131" evidence="8">
    <location>
        <begin position="38"/>
        <end position="159"/>
    </location>
</feature>
<feature type="transmembrane region" description="Helical" evidence="6">
    <location>
        <begin position="424"/>
        <end position="451"/>
    </location>
</feature>
<protein>
    <submittedName>
        <fullName evidence="9">Uncharacterized protein</fullName>
    </submittedName>
</protein>
<evidence type="ECO:0000313" key="10">
    <source>
        <dbReference type="Proteomes" id="UP000010793"/>
    </source>
</evidence>
<dbReference type="InterPro" id="IPR052159">
    <property type="entry name" value="Competence_DNA_uptake"/>
</dbReference>
<feature type="transmembrane region" description="Helical" evidence="6">
    <location>
        <begin position="32"/>
        <end position="52"/>
    </location>
</feature>
<evidence type="ECO:0000256" key="2">
    <source>
        <dbReference type="ARBA" id="ARBA00022475"/>
    </source>
</evidence>
<dbReference type="PANTHER" id="PTHR30619:SF1">
    <property type="entry name" value="RECOMBINATION PROTEIN 2"/>
    <property type="match status" value="1"/>
</dbReference>
<dbReference type="GO" id="GO:0005886">
    <property type="term" value="C:plasma membrane"/>
    <property type="evidence" value="ECO:0007669"/>
    <property type="project" value="UniProtKB-SubCell"/>
</dbReference>
<dbReference type="EMBL" id="CP002873">
    <property type="protein sequence ID" value="AGA66291.1"/>
    <property type="molecule type" value="Genomic_DNA"/>
</dbReference>
<proteinExistence type="predicted"/>
<keyword evidence="3 6" id="KW-0812">Transmembrane</keyword>
<name>A0A3B6VK40_BRAPL</name>
<dbReference type="InterPro" id="IPR004477">
    <property type="entry name" value="ComEC_N"/>
</dbReference>
<evidence type="ECO:0000256" key="6">
    <source>
        <dbReference type="SAM" id="Phobius"/>
    </source>
</evidence>
<feature type="transmembrane region" description="Helical" evidence="6">
    <location>
        <begin position="390"/>
        <end position="412"/>
    </location>
</feature>
<evidence type="ECO:0000256" key="4">
    <source>
        <dbReference type="ARBA" id="ARBA00022989"/>
    </source>
</evidence>
<dbReference type="KEGG" id="bpip:BPP43_05175"/>
<feature type="domain" description="ComEC/Rec2-related protein" evidence="7">
    <location>
        <begin position="232"/>
        <end position="505"/>
    </location>
</feature>
<reference evidence="9 10" key="1">
    <citation type="journal article" date="2013" name="Genome Announc.">
        <title>Complete Genome Sequence of the Porcine Strain Brachyspira pilosicoli P43/6/78(T.).</title>
        <authorList>
            <person name="Lin C."/>
            <person name="den Bakker H.C."/>
            <person name="Suzuki H."/>
            <person name="Lefebure T."/>
            <person name="Ponnala L."/>
            <person name="Sun Q."/>
            <person name="Stanhope M.J."/>
            <person name="Wiedmann M."/>
            <person name="Duhamel G.E."/>
        </authorList>
    </citation>
    <scope>NUCLEOTIDE SEQUENCE [LARGE SCALE GENOMIC DNA]</scope>
    <source>
        <strain evidence="9 10">P43/6/78</strain>
    </source>
</reference>
<keyword evidence="4 6" id="KW-1133">Transmembrane helix</keyword>
<dbReference type="InterPro" id="IPR025405">
    <property type="entry name" value="DUF4131"/>
</dbReference>
<keyword evidence="10" id="KW-1185">Reference proteome</keyword>
<feature type="transmembrane region" description="Helical" evidence="6">
    <location>
        <begin position="329"/>
        <end position="344"/>
    </location>
</feature>
<evidence type="ECO:0000313" key="9">
    <source>
        <dbReference type="EMBL" id="AGA66291.1"/>
    </source>
</evidence>
<gene>
    <name evidence="9" type="ORF">BPP43_05175</name>
</gene>
<evidence type="ECO:0000259" key="7">
    <source>
        <dbReference type="Pfam" id="PF03772"/>
    </source>
</evidence>
<feature type="transmembrane region" description="Helical" evidence="6">
    <location>
        <begin position="295"/>
        <end position="323"/>
    </location>
</feature>